<accession>A0A151IZN8</accession>
<dbReference type="SUPFAM" id="SSF57716">
    <property type="entry name" value="Glucocorticoid receptor-like (DNA-binding domain)"/>
    <property type="match status" value="1"/>
</dbReference>
<proteinExistence type="predicted"/>
<name>A0A151IZN8_9HYME</name>
<gene>
    <name evidence="7" type="ORF">ALC57_13222</name>
</gene>
<evidence type="ECO:0000313" key="8">
    <source>
        <dbReference type="Proteomes" id="UP000078492"/>
    </source>
</evidence>
<dbReference type="GO" id="GO:0003677">
    <property type="term" value="F:DNA binding"/>
    <property type="evidence" value="ECO:0007669"/>
    <property type="project" value="UniProtKB-UniRule"/>
</dbReference>
<dbReference type="Proteomes" id="UP000078492">
    <property type="component" value="Unassembled WGS sequence"/>
</dbReference>
<evidence type="ECO:0000313" key="7">
    <source>
        <dbReference type="EMBL" id="KYN14560.1"/>
    </source>
</evidence>
<protein>
    <recommendedName>
        <fullName evidence="6">THAP-type domain-containing protein</fullName>
    </recommendedName>
</protein>
<keyword evidence="2 5" id="KW-0863">Zinc-finger</keyword>
<evidence type="ECO:0000259" key="6">
    <source>
        <dbReference type="PROSITE" id="PS50950"/>
    </source>
</evidence>
<dbReference type="InterPro" id="IPR006612">
    <property type="entry name" value="THAP_Znf"/>
</dbReference>
<keyword evidence="1" id="KW-0479">Metal-binding</keyword>
<dbReference type="PROSITE" id="PS50950">
    <property type="entry name" value="ZF_THAP"/>
    <property type="match status" value="1"/>
</dbReference>
<dbReference type="EMBL" id="KQ980682">
    <property type="protein sequence ID" value="KYN14560.1"/>
    <property type="molecule type" value="Genomic_DNA"/>
</dbReference>
<evidence type="ECO:0000256" key="4">
    <source>
        <dbReference type="ARBA" id="ARBA00023125"/>
    </source>
</evidence>
<keyword evidence="3" id="KW-0862">Zinc</keyword>
<keyword evidence="8" id="KW-1185">Reference proteome</keyword>
<feature type="domain" description="THAP-type" evidence="6">
    <location>
        <begin position="1"/>
        <end position="49"/>
    </location>
</feature>
<sequence length="49" mass="5642">MSNCAVKCCKNSTTKNAESIKYFRFPKDKIFSDMWVKACGLNILKHINN</sequence>
<organism evidence="7 8">
    <name type="scientific">Trachymyrmex cornetzi</name>
    <dbReference type="NCBI Taxonomy" id="471704"/>
    <lineage>
        <taxon>Eukaryota</taxon>
        <taxon>Metazoa</taxon>
        <taxon>Ecdysozoa</taxon>
        <taxon>Arthropoda</taxon>
        <taxon>Hexapoda</taxon>
        <taxon>Insecta</taxon>
        <taxon>Pterygota</taxon>
        <taxon>Neoptera</taxon>
        <taxon>Endopterygota</taxon>
        <taxon>Hymenoptera</taxon>
        <taxon>Apocrita</taxon>
        <taxon>Aculeata</taxon>
        <taxon>Formicoidea</taxon>
        <taxon>Formicidae</taxon>
        <taxon>Myrmicinae</taxon>
        <taxon>Trachymyrmex</taxon>
    </lineage>
</organism>
<dbReference type="GO" id="GO:0008270">
    <property type="term" value="F:zinc ion binding"/>
    <property type="evidence" value="ECO:0007669"/>
    <property type="project" value="UniProtKB-KW"/>
</dbReference>
<evidence type="ECO:0000256" key="5">
    <source>
        <dbReference type="PROSITE-ProRule" id="PRU00309"/>
    </source>
</evidence>
<dbReference type="Pfam" id="PF05485">
    <property type="entry name" value="THAP"/>
    <property type="match status" value="1"/>
</dbReference>
<dbReference type="AlphaFoldDB" id="A0A151IZN8"/>
<reference evidence="7 8" key="1">
    <citation type="submission" date="2015-09" db="EMBL/GenBank/DDBJ databases">
        <title>Trachymyrmex cornetzi WGS genome.</title>
        <authorList>
            <person name="Nygaard S."/>
            <person name="Hu H."/>
            <person name="Boomsma J."/>
            <person name="Zhang G."/>
        </authorList>
    </citation>
    <scope>NUCLEOTIDE SEQUENCE [LARGE SCALE GENOMIC DNA]</scope>
    <source>
        <strain evidence="7">Tcor2-1</strain>
        <tissue evidence="7">Whole body</tissue>
    </source>
</reference>
<evidence type="ECO:0000256" key="3">
    <source>
        <dbReference type="ARBA" id="ARBA00022833"/>
    </source>
</evidence>
<keyword evidence="4 5" id="KW-0238">DNA-binding</keyword>
<evidence type="ECO:0000256" key="2">
    <source>
        <dbReference type="ARBA" id="ARBA00022771"/>
    </source>
</evidence>
<evidence type="ECO:0000256" key="1">
    <source>
        <dbReference type="ARBA" id="ARBA00022723"/>
    </source>
</evidence>